<name>A0A7R8ZXS5_9CRUS</name>
<evidence type="ECO:0000313" key="1">
    <source>
        <dbReference type="EMBL" id="CAD7238390.1"/>
    </source>
</evidence>
<reference evidence="1" key="1">
    <citation type="submission" date="2020-11" db="EMBL/GenBank/DDBJ databases">
        <authorList>
            <person name="Tran Van P."/>
        </authorList>
    </citation>
    <scope>NUCLEOTIDE SEQUENCE</scope>
</reference>
<proteinExistence type="predicted"/>
<dbReference type="AlphaFoldDB" id="A0A7R8ZXS5"/>
<dbReference type="EMBL" id="OB700674">
    <property type="protein sequence ID" value="CAD7238390.1"/>
    <property type="molecule type" value="Genomic_DNA"/>
</dbReference>
<accession>A0A7R8ZXS5</accession>
<gene>
    <name evidence="1" type="ORF">CTOB1V02_LOCUS16205</name>
</gene>
<protein>
    <submittedName>
        <fullName evidence="1">Uncharacterized protein</fullName>
    </submittedName>
</protein>
<sequence>MKMTFRSPFLPRHNRCKEMSLSVKRKWLTKKRNWLCVVCTGVTWDVRSPCCRRLWHCPIRCPWSCWIASAHWKDGGRIGLGTNPTKHR</sequence>
<organism evidence="1">
    <name type="scientific">Cyprideis torosa</name>
    <dbReference type="NCBI Taxonomy" id="163714"/>
    <lineage>
        <taxon>Eukaryota</taxon>
        <taxon>Metazoa</taxon>
        <taxon>Ecdysozoa</taxon>
        <taxon>Arthropoda</taxon>
        <taxon>Crustacea</taxon>
        <taxon>Oligostraca</taxon>
        <taxon>Ostracoda</taxon>
        <taxon>Podocopa</taxon>
        <taxon>Podocopida</taxon>
        <taxon>Cytherocopina</taxon>
        <taxon>Cytheroidea</taxon>
        <taxon>Cytherideidae</taxon>
        <taxon>Cyprideis</taxon>
    </lineage>
</organism>